<proteinExistence type="predicted"/>
<dbReference type="AlphaFoldDB" id="A0A6H1ZRZ6"/>
<name>A0A6H1ZRZ6_9ZZZZ</name>
<evidence type="ECO:0000313" key="1">
    <source>
        <dbReference type="EMBL" id="QJA49970.1"/>
    </source>
</evidence>
<organism evidence="1">
    <name type="scientific">viral metagenome</name>
    <dbReference type="NCBI Taxonomy" id="1070528"/>
    <lineage>
        <taxon>unclassified sequences</taxon>
        <taxon>metagenomes</taxon>
        <taxon>organismal metagenomes</taxon>
    </lineage>
</organism>
<sequence length="218" mass="22597">MKLTDATLLKGLANQDAPQAGSENSEVFTKFTKRGELCIVDFLQEMALEGRIYQVRAGTVTTGLTGDVEITDAAAEMCADAGSGVTIMPCYANIHVEALGGTVPIIAIKSVATVSSAGAAFVPLNLLLDGITAALAARATARVAGAGGVTVTAELATTTRRHYSATLATVDMIFEWKPAYTPTLKNGACIYVQVAGTTAGPNYYASLDFAELPSVNVE</sequence>
<dbReference type="EMBL" id="MT144166">
    <property type="protein sequence ID" value="QJA49970.1"/>
    <property type="molecule type" value="Genomic_DNA"/>
</dbReference>
<gene>
    <name evidence="1" type="ORF">TM448A01544_0008</name>
</gene>
<protein>
    <submittedName>
        <fullName evidence="1">Uncharacterized protein</fullName>
    </submittedName>
</protein>
<accession>A0A6H1ZRZ6</accession>
<reference evidence="1" key="1">
    <citation type="submission" date="2020-03" db="EMBL/GenBank/DDBJ databases">
        <title>The deep terrestrial virosphere.</title>
        <authorList>
            <person name="Holmfeldt K."/>
            <person name="Nilsson E."/>
            <person name="Simone D."/>
            <person name="Lopez-Fernandez M."/>
            <person name="Wu X."/>
            <person name="de Brujin I."/>
            <person name="Lundin D."/>
            <person name="Andersson A."/>
            <person name="Bertilsson S."/>
            <person name="Dopson M."/>
        </authorList>
    </citation>
    <scope>NUCLEOTIDE SEQUENCE</scope>
    <source>
        <strain evidence="1">TM448A01544</strain>
    </source>
</reference>